<dbReference type="OrthoDB" id="2911799at2"/>
<keyword evidence="2" id="KW-1185">Reference proteome</keyword>
<protein>
    <recommendedName>
        <fullName evidence="3">DUF2283 domain-containing protein</fullName>
    </recommendedName>
</protein>
<accession>A0A100Y3Q9</accession>
<reference evidence="1 2" key="1">
    <citation type="submission" date="2015-11" db="EMBL/GenBank/DDBJ databases">
        <title>Genome-wide analysis reveals the secondary metabolome in Streptomyces kanasensis ZX01.</title>
        <authorList>
            <person name="Zhang G."/>
            <person name="Han L."/>
            <person name="Feng J."/>
            <person name="Zhang X."/>
        </authorList>
    </citation>
    <scope>NUCLEOTIDE SEQUENCE [LARGE SCALE GENOMIC DNA]</scope>
    <source>
        <strain evidence="1 2">ZX01</strain>
    </source>
</reference>
<comment type="caution">
    <text evidence="1">The sequence shown here is derived from an EMBL/GenBank/DDBJ whole genome shotgun (WGS) entry which is preliminary data.</text>
</comment>
<dbReference type="Proteomes" id="UP000054011">
    <property type="component" value="Unassembled WGS sequence"/>
</dbReference>
<evidence type="ECO:0008006" key="3">
    <source>
        <dbReference type="Google" id="ProtNLM"/>
    </source>
</evidence>
<dbReference type="RefSeq" id="WP_058943588.1">
    <property type="nucleotide sequence ID" value="NZ_LNSV01000054.1"/>
</dbReference>
<dbReference type="Pfam" id="PF10049">
    <property type="entry name" value="DUF2283"/>
    <property type="match status" value="1"/>
</dbReference>
<organism evidence="1 2">
    <name type="scientific">Streptomyces kanasensis</name>
    <dbReference type="NCBI Taxonomy" id="936756"/>
    <lineage>
        <taxon>Bacteria</taxon>
        <taxon>Bacillati</taxon>
        <taxon>Actinomycetota</taxon>
        <taxon>Actinomycetes</taxon>
        <taxon>Kitasatosporales</taxon>
        <taxon>Streptomycetaceae</taxon>
        <taxon>Streptomyces</taxon>
    </lineage>
</organism>
<dbReference type="EMBL" id="LNSV01000054">
    <property type="protein sequence ID" value="KUH37122.1"/>
    <property type="molecule type" value="Genomic_DNA"/>
</dbReference>
<proteinExistence type="predicted"/>
<dbReference type="InterPro" id="IPR019270">
    <property type="entry name" value="DUF2283"/>
</dbReference>
<gene>
    <name evidence="1" type="ORF">ATE80_19860</name>
</gene>
<dbReference type="AlphaFoldDB" id="A0A100Y3Q9"/>
<evidence type="ECO:0000313" key="1">
    <source>
        <dbReference type="EMBL" id="KUH37122.1"/>
    </source>
</evidence>
<sequence>MTHPRVAYDRAADAAYVYLTDPGTPTKAAHTLACDPVGVDGTVNLDFDEEGRLVGVEVLGAASTLPARLLESAERLDTRGA</sequence>
<evidence type="ECO:0000313" key="2">
    <source>
        <dbReference type="Proteomes" id="UP000054011"/>
    </source>
</evidence>
<name>A0A100Y3Q9_9ACTN</name>